<gene>
    <name evidence="1" type="ORF">Krac_0706</name>
</gene>
<dbReference type="InParanoid" id="D6U8D4"/>
<comment type="caution">
    <text evidence="1">The sequence shown here is derived from an EMBL/GenBank/DDBJ whole genome shotgun (WGS) entry which is preliminary data.</text>
</comment>
<dbReference type="EMBL" id="ADVG01000005">
    <property type="protein sequence ID" value="EFH80145.1"/>
    <property type="molecule type" value="Genomic_DNA"/>
</dbReference>
<dbReference type="STRING" id="485913.Krac_0706"/>
<dbReference type="Proteomes" id="UP000004508">
    <property type="component" value="Unassembled WGS sequence"/>
</dbReference>
<protein>
    <submittedName>
        <fullName evidence="1">Uncharacterized protein</fullName>
    </submittedName>
</protein>
<accession>D6U8D4</accession>
<dbReference type="RefSeq" id="WP_007922535.1">
    <property type="nucleotide sequence ID" value="NZ_ADVG01000005.1"/>
</dbReference>
<sequence length="172" mass="19420">MPKEREQHVPIEVQKLAEEILHMFKASKEKGITTEMLGQKCRTNRQWVSNLRSIFKNIDNNILEPLPGWPAIVTLVVAMTPDDELAYGTHLKWMLTELSAMYDAAEEAHPHKYGSITATREAIKKSSKKALDTASNAALVNEVQALDANVRRRELSKQAQEAAMRAAQKKNR</sequence>
<dbReference type="AlphaFoldDB" id="D6U8D4"/>
<proteinExistence type="predicted"/>
<evidence type="ECO:0000313" key="2">
    <source>
        <dbReference type="Proteomes" id="UP000004508"/>
    </source>
</evidence>
<evidence type="ECO:0000313" key="1">
    <source>
        <dbReference type="EMBL" id="EFH80145.1"/>
    </source>
</evidence>
<reference evidence="1 2" key="1">
    <citation type="journal article" date="2011" name="Stand. Genomic Sci.">
        <title>Non-contiguous finished genome sequence and contextual data of the filamentous soil bacterium Ktedonobacter racemifer type strain (SOSP1-21).</title>
        <authorList>
            <person name="Chang Y.J."/>
            <person name="Land M."/>
            <person name="Hauser L."/>
            <person name="Chertkov O."/>
            <person name="Del Rio T.G."/>
            <person name="Nolan M."/>
            <person name="Copeland A."/>
            <person name="Tice H."/>
            <person name="Cheng J.F."/>
            <person name="Lucas S."/>
            <person name="Han C."/>
            <person name="Goodwin L."/>
            <person name="Pitluck S."/>
            <person name="Ivanova N."/>
            <person name="Ovchinikova G."/>
            <person name="Pati A."/>
            <person name="Chen A."/>
            <person name="Palaniappan K."/>
            <person name="Mavromatis K."/>
            <person name="Liolios K."/>
            <person name="Brettin T."/>
            <person name="Fiebig A."/>
            <person name="Rohde M."/>
            <person name="Abt B."/>
            <person name="Goker M."/>
            <person name="Detter J.C."/>
            <person name="Woyke T."/>
            <person name="Bristow J."/>
            <person name="Eisen J.A."/>
            <person name="Markowitz V."/>
            <person name="Hugenholtz P."/>
            <person name="Kyrpides N.C."/>
            <person name="Klenk H.P."/>
            <person name="Lapidus A."/>
        </authorList>
    </citation>
    <scope>NUCLEOTIDE SEQUENCE [LARGE SCALE GENOMIC DNA]</scope>
    <source>
        <strain evidence="2">DSM 44963</strain>
    </source>
</reference>
<keyword evidence="2" id="KW-1185">Reference proteome</keyword>
<organism evidence="1 2">
    <name type="scientific">Ktedonobacter racemifer DSM 44963</name>
    <dbReference type="NCBI Taxonomy" id="485913"/>
    <lineage>
        <taxon>Bacteria</taxon>
        <taxon>Bacillati</taxon>
        <taxon>Chloroflexota</taxon>
        <taxon>Ktedonobacteria</taxon>
        <taxon>Ktedonobacterales</taxon>
        <taxon>Ktedonobacteraceae</taxon>
        <taxon>Ktedonobacter</taxon>
    </lineage>
</organism>
<name>D6U8D4_KTERA</name>